<dbReference type="AlphaFoldDB" id="A0A545TT59"/>
<sequence length="125" mass="14060">MNFGFVQFMPAQGVERCYLPAIAEREEGTMHARLITMHLTHGNADELEALYRNSILPALREQRGFVETNFGIDKNGKAVAFVVFENEADAIMSEENGYLGQQIAKASPFLDYPPIVEYFNLVVKS</sequence>
<proteinExistence type="predicted"/>
<dbReference type="Proteomes" id="UP000315252">
    <property type="component" value="Unassembled WGS sequence"/>
</dbReference>
<evidence type="ECO:0000313" key="2">
    <source>
        <dbReference type="Proteomes" id="UP000315252"/>
    </source>
</evidence>
<dbReference type="RefSeq" id="WP_142896117.1">
    <property type="nucleotide sequence ID" value="NZ_ML660054.1"/>
</dbReference>
<dbReference type="EMBL" id="VHSH01000003">
    <property type="protein sequence ID" value="TQV80404.1"/>
    <property type="molecule type" value="Genomic_DNA"/>
</dbReference>
<organism evidence="1 2">
    <name type="scientific">Denitrobaculum tricleocarpae</name>
    <dbReference type="NCBI Taxonomy" id="2591009"/>
    <lineage>
        <taxon>Bacteria</taxon>
        <taxon>Pseudomonadati</taxon>
        <taxon>Pseudomonadota</taxon>
        <taxon>Alphaproteobacteria</taxon>
        <taxon>Rhodospirillales</taxon>
        <taxon>Rhodospirillaceae</taxon>
        <taxon>Denitrobaculum</taxon>
    </lineage>
</organism>
<keyword evidence="2" id="KW-1185">Reference proteome</keyword>
<evidence type="ECO:0008006" key="3">
    <source>
        <dbReference type="Google" id="ProtNLM"/>
    </source>
</evidence>
<name>A0A545TT59_9PROT</name>
<gene>
    <name evidence="1" type="ORF">FKG95_09470</name>
</gene>
<dbReference type="InterPro" id="IPR011008">
    <property type="entry name" value="Dimeric_a/b-barrel"/>
</dbReference>
<accession>A0A545TT59</accession>
<comment type="caution">
    <text evidence="1">The sequence shown here is derived from an EMBL/GenBank/DDBJ whole genome shotgun (WGS) entry which is preliminary data.</text>
</comment>
<protein>
    <recommendedName>
        <fullName evidence="3">ABM domain-containing protein</fullName>
    </recommendedName>
</protein>
<dbReference type="SUPFAM" id="SSF54909">
    <property type="entry name" value="Dimeric alpha+beta barrel"/>
    <property type="match status" value="1"/>
</dbReference>
<dbReference type="OrthoDB" id="9798157at2"/>
<evidence type="ECO:0000313" key="1">
    <source>
        <dbReference type="EMBL" id="TQV80404.1"/>
    </source>
</evidence>
<reference evidence="1 2" key="1">
    <citation type="submission" date="2019-06" db="EMBL/GenBank/DDBJ databases">
        <title>Whole genome sequence for Rhodospirillaceae sp. R148.</title>
        <authorList>
            <person name="Wang G."/>
        </authorList>
    </citation>
    <scope>NUCLEOTIDE SEQUENCE [LARGE SCALE GENOMIC DNA]</scope>
    <source>
        <strain evidence="1 2">R148</strain>
    </source>
</reference>